<evidence type="ECO:0000256" key="1">
    <source>
        <dbReference type="ARBA" id="ARBA00010995"/>
    </source>
</evidence>
<keyword evidence="4" id="KW-0521">NADP</keyword>
<comment type="similarity">
    <text evidence="1">Belongs to the NAD kinase family.</text>
</comment>
<evidence type="ECO:0008006" key="8">
    <source>
        <dbReference type="Google" id="ProtNLM"/>
    </source>
</evidence>
<reference evidence="7" key="1">
    <citation type="submission" date="2021-01" db="EMBL/GenBank/DDBJ databases">
        <authorList>
            <person name="Corre E."/>
            <person name="Pelletier E."/>
            <person name="Niang G."/>
            <person name="Scheremetjew M."/>
            <person name="Finn R."/>
            <person name="Kale V."/>
            <person name="Holt S."/>
            <person name="Cochrane G."/>
            <person name="Meng A."/>
            <person name="Brown T."/>
            <person name="Cohen L."/>
        </authorList>
    </citation>
    <scope>NUCLEOTIDE SEQUENCE</scope>
    <source>
        <strain evidence="7">CCAP1064/1</strain>
    </source>
</reference>
<accession>A0A7S0CDP7</accession>
<feature type="region of interest" description="Disordered" evidence="6">
    <location>
        <begin position="213"/>
        <end position="239"/>
    </location>
</feature>
<feature type="compositionally biased region" description="Polar residues" evidence="6">
    <location>
        <begin position="222"/>
        <end position="234"/>
    </location>
</feature>
<evidence type="ECO:0000256" key="5">
    <source>
        <dbReference type="ARBA" id="ARBA00023027"/>
    </source>
</evidence>
<organism evidence="7">
    <name type="scientific">Proboscia inermis</name>
    <dbReference type="NCBI Taxonomy" id="420281"/>
    <lineage>
        <taxon>Eukaryota</taxon>
        <taxon>Sar</taxon>
        <taxon>Stramenopiles</taxon>
        <taxon>Ochrophyta</taxon>
        <taxon>Bacillariophyta</taxon>
        <taxon>Coscinodiscophyceae</taxon>
        <taxon>Rhizosoleniophycidae</taxon>
        <taxon>Rhizosoleniales</taxon>
        <taxon>Rhizosoleniaceae</taxon>
        <taxon>Proboscia</taxon>
    </lineage>
</organism>
<dbReference type="InterPro" id="IPR017438">
    <property type="entry name" value="ATP-NAD_kinase_N"/>
</dbReference>
<dbReference type="InterPro" id="IPR016064">
    <property type="entry name" value="NAD/diacylglycerol_kinase_sf"/>
</dbReference>
<dbReference type="Pfam" id="PF01513">
    <property type="entry name" value="NAD_kinase"/>
    <property type="match status" value="1"/>
</dbReference>
<dbReference type="InterPro" id="IPR017437">
    <property type="entry name" value="ATP-NAD_kinase_PpnK-typ_C"/>
</dbReference>
<keyword evidence="5" id="KW-0520">NAD</keyword>
<dbReference type="GO" id="GO:0019674">
    <property type="term" value="P:NAD+ metabolic process"/>
    <property type="evidence" value="ECO:0007669"/>
    <property type="project" value="InterPro"/>
</dbReference>
<dbReference type="Gene3D" id="2.60.200.30">
    <property type="entry name" value="Probable inorganic polyphosphate/atp-NAD kinase, domain 2"/>
    <property type="match status" value="1"/>
</dbReference>
<evidence type="ECO:0000256" key="6">
    <source>
        <dbReference type="SAM" id="MobiDB-lite"/>
    </source>
</evidence>
<dbReference type="GO" id="GO:0006741">
    <property type="term" value="P:NADP+ biosynthetic process"/>
    <property type="evidence" value="ECO:0007669"/>
    <property type="project" value="InterPro"/>
</dbReference>
<keyword evidence="2" id="KW-0808">Transferase</keyword>
<dbReference type="EMBL" id="HBEL01034135">
    <property type="protein sequence ID" value="CAD8419930.1"/>
    <property type="molecule type" value="Transcribed_RNA"/>
</dbReference>
<dbReference type="SUPFAM" id="SSF111331">
    <property type="entry name" value="NAD kinase/diacylglycerol kinase-like"/>
    <property type="match status" value="1"/>
</dbReference>
<dbReference type="AlphaFoldDB" id="A0A7S0CDP7"/>
<sequence>MTYVQGSSLRFRKLLVVIKQTAYEEYSQLKLRGQAPKALRWNRLESRYKAHKQCVNDLLASLRHHKVDFLCVNRVELDRQHLSNVDLVVAVGGDGTVLSASHFLDHGTIPLLGINSDPITRDESKSVKNKSADERRSHGALCACTSNDMHRGLSRILYGGGHLSSRTRIQCVLKTTFTETRLVPTLNDMLICNPSPAAVSRFRMGWLEENHYPQEEEEDRLTTTSNMGSLSEPTQLYKPPTLNHYGTVTRFGGQSYDVQKSINVWSSGMWVSTSTGSTAAIKNSGGQVMERDSSDLQYLIREHMIEADADNDVQTIGNKPLRDGEKLHLRWNSHRGKVFIDGSHMTHDLSLGDELLITGDAPPLQLFLREDGDENTDAMGLSTA</sequence>
<keyword evidence="3" id="KW-0418">Kinase</keyword>
<name>A0A7S0CDP7_9STRA</name>
<gene>
    <name evidence="7" type="ORF">PINE0816_LOCUS16065</name>
</gene>
<dbReference type="GO" id="GO:0003951">
    <property type="term" value="F:NAD+ kinase activity"/>
    <property type="evidence" value="ECO:0007669"/>
    <property type="project" value="InterPro"/>
</dbReference>
<dbReference type="PANTHER" id="PTHR20275:SF28">
    <property type="entry name" value="NADH KINASE"/>
    <property type="match status" value="1"/>
</dbReference>
<evidence type="ECO:0000256" key="4">
    <source>
        <dbReference type="ARBA" id="ARBA00022857"/>
    </source>
</evidence>
<evidence type="ECO:0000256" key="2">
    <source>
        <dbReference type="ARBA" id="ARBA00022679"/>
    </source>
</evidence>
<proteinExistence type="inferred from homology"/>
<evidence type="ECO:0000313" key="7">
    <source>
        <dbReference type="EMBL" id="CAD8419930.1"/>
    </source>
</evidence>
<evidence type="ECO:0000256" key="3">
    <source>
        <dbReference type="ARBA" id="ARBA00022777"/>
    </source>
</evidence>
<dbReference type="InterPro" id="IPR002504">
    <property type="entry name" value="NADK"/>
</dbReference>
<dbReference type="Gene3D" id="3.40.50.10330">
    <property type="entry name" value="Probable inorganic polyphosphate/atp-NAD kinase, domain 1"/>
    <property type="match status" value="1"/>
</dbReference>
<protein>
    <recommendedName>
        <fullName evidence="8">NAD(+) kinase</fullName>
    </recommendedName>
</protein>
<dbReference type="PANTHER" id="PTHR20275">
    <property type="entry name" value="NAD KINASE"/>
    <property type="match status" value="1"/>
</dbReference>